<evidence type="ECO:0000256" key="1">
    <source>
        <dbReference type="ARBA" id="ARBA00022574"/>
    </source>
</evidence>
<dbReference type="SUPFAM" id="SSF50978">
    <property type="entry name" value="WD40 repeat-like"/>
    <property type="match status" value="3"/>
</dbReference>
<dbReference type="PROSITE" id="PS50082">
    <property type="entry name" value="WD_REPEATS_2"/>
    <property type="match status" value="12"/>
</dbReference>
<feature type="repeat" description="WD" evidence="3">
    <location>
        <begin position="796"/>
        <end position="837"/>
    </location>
</feature>
<dbReference type="Gene3D" id="2.130.10.10">
    <property type="entry name" value="YVTN repeat-like/Quinoprotein amine dehydrogenase"/>
    <property type="match status" value="5"/>
</dbReference>
<dbReference type="SUPFAM" id="SSF52540">
    <property type="entry name" value="P-loop containing nucleoside triphosphate hydrolases"/>
    <property type="match status" value="1"/>
</dbReference>
<feature type="repeat" description="WD" evidence="3">
    <location>
        <begin position="1006"/>
        <end position="1047"/>
    </location>
</feature>
<dbReference type="Proteomes" id="UP000027222">
    <property type="component" value="Unassembled WGS sequence"/>
</dbReference>
<dbReference type="Gene3D" id="3.40.50.300">
    <property type="entry name" value="P-loop containing nucleotide triphosphate hydrolases"/>
    <property type="match status" value="1"/>
</dbReference>
<evidence type="ECO:0000259" key="5">
    <source>
        <dbReference type="Pfam" id="PF24883"/>
    </source>
</evidence>
<dbReference type="PROSITE" id="PS00678">
    <property type="entry name" value="WD_REPEATS_1"/>
    <property type="match status" value="10"/>
</dbReference>
<keyword evidence="7" id="KW-1185">Reference proteome</keyword>
<dbReference type="Pfam" id="PF00400">
    <property type="entry name" value="WD40"/>
    <property type="match status" value="8"/>
</dbReference>
<feature type="repeat" description="WD" evidence="3">
    <location>
        <begin position="964"/>
        <end position="1005"/>
    </location>
</feature>
<feature type="repeat" description="WD" evidence="3">
    <location>
        <begin position="838"/>
        <end position="879"/>
    </location>
</feature>
<feature type="repeat" description="WD" evidence="3">
    <location>
        <begin position="1230"/>
        <end position="1271"/>
    </location>
</feature>
<dbReference type="Pfam" id="PF24883">
    <property type="entry name" value="NPHP3_N"/>
    <property type="match status" value="1"/>
</dbReference>
<dbReference type="InterPro" id="IPR001680">
    <property type="entry name" value="WD40_rpt"/>
</dbReference>
<dbReference type="STRING" id="685588.A0A067SQE1"/>
<dbReference type="InterPro" id="IPR018391">
    <property type="entry name" value="PQQ_b-propeller_rpt"/>
</dbReference>
<evidence type="ECO:0000313" key="7">
    <source>
        <dbReference type="Proteomes" id="UP000027222"/>
    </source>
</evidence>
<evidence type="ECO:0000313" key="6">
    <source>
        <dbReference type="EMBL" id="KDR73111.1"/>
    </source>
</evidence>
<keyword evidence="2" id="KW-0677">Repeat</keyword>
<reference evidence="7" key="1">
    <citation type="journal article" date="2014" name="Proc. Natl. Acad. Sci. U.S.A.">
        <title>Extensive sampling of basidiomycete genomes demonstrates inadequacy of the white-rot/brown-rot paradigm for wood decay fungi.</title>
        <authorList>
            <person name="Riley R."/>
            <person name="Salamov A.A."/>
            <person name="Brown D.W."/>
            <person name="Nagy L.G."/>
            <person name="Floudas D."/>
            <person name="Held B.W."/>
            <person name="Levasseur A."/>
            <person name="Lombard V."/>
            <person name="Morin E."/>
            <person name="Otillar R."/>
            <person name="Lindquist E.A."/>
            <person name="Sun H."/>
            <person name="LaButti K.M."/>
            <person name="Schmutz J."/>
            <person name="Jabbour D."/>
            <person name="Luo H."/>
            <person name="Baker S.E."/>
            <person name="Pisabarro A.G."/>
            <person name="Walton J.D."/>
            <person name="Blanchette R.A."/>
            <person name="Henrissat B."/>
            <person name="Martin F."/>
            <person name="Cullen D."/>
            <person name="Hibbett D.S."/>
            <person name="Grigoriev I.V."/>
        </authorList>
    </citation>
    <scope>NUCLEOTIDE SEQUENCE [LARGE SCALE GENOMIC DNA]</scope>
    <source>
        <strain evidence="7">CBS 339.88</strain>
    </source>
</reference>
<dbReference type="InterPro" id="IPR019775">
    <property type="entry name" value="WD40_repeat_CS"/>
</dbReference>
<feature type="repeat" description="WD" evidence="3">
    <location>
        <begin position="712"/>
        <end position="753"/>
    </location>
</feature>
<evidence type="ECO:0000256" key="4">
    <source>
        <dbReference type="SAM" id="MobiDB-lite"/>
    </source>
</evidence>
<feature type="compositionally biased region" description="Low complexity" evidence="4">
    <location>
        <begin position="69"/>
        <end position="89"/>
    </location>
</feature>
<keyword evidence="1 3" id="KW-0853">WD repeat</keyword>
<dbReference type="InterPro" id="IPR036322">
    <property type="entry name" value="WD40_repeat_dom_sf"/>
</dbReference>
<dbReference type="InterPro" id="IPR027417">
    <property type="entry name" value="P-loop_NTPase"/>
</dbReference>
<feature type="repeat" description="WD" evidence="3">
    <location>
        <begin position="880"/>
        <end position="921"/>
    </location>
</feature>
<feature type="region of interest" description="Disordered" evidence="4">
    <location>
        <begin position="24"/>
        <end position="107"/>
    </location>
</feature>
<feature type="repeat" description="WD" evidence="3">
    <location>
        <begin position="922"/>
        <end position="963"/>
    </location>
</feature>
<gene>
    <name evidence="6" type="ORF">GALMADRAFT_125121</name>
</gene>
<dbReference type="PANTHER" id="PTHR19848">
    <property type="entry name" value="WD40 REPEAT PROTEIN"/>
    <property type="match status" value="1"/>
</dbReference>
<dbReference type="EMBL" id="KL142386">
    <property type="protein sequence ID" value="KDR73111.1"/>
    <property type="molecule type" value="Genomic_DNA"/>
</dbReference>
<proteinExistence type="predicted"/>
<dbReference type="PANTHER" id="PTHR19848:SF8">
    <property type="entry name" value="F-BOX AND WD REPEAT DOMAIN CONTAINING 7"/>
    <property type="match status" value="1"/>
</dbReference>
<feature type="compositionally biased region" description="Polar residues" evidence="4">
    <location>
        <begin position="25"/>
        <end position="50"/>
    </location>
</feature>
<dbReference type="CDD" id="cd00200">
    <property type="entry name" value="WD40"/>
    <property type="match status" value="2"/>
</dbReference>
<dbReference type="OrthoDB" id="538223at2759"/>
<dbReference type="InterPro" id="IPR056884">
    <property type="entry name" value="NPHP3-like_N"/>
</dbReference>
<dbReference type="InterPro" id="IPR015943">
    <property type="entry name" value="WD40/YVTN_repeat-like_dom_sf"/>
</dbReference>
<sequence>MTDPQIQPSKGTFKGTFKKRFKNVFSGSHSGSAYPQPFLVQSDTVSSGRQSIDPVNGVLPGPRQRDYQTSAQLSESQPSSSSSGPTGSAGQHNFLTQDGTTLSRSINPHGNLLLERLEPSHAADHKYEPEGEERQLLRRAVCTPGTRVRILSDITKWANDTSSGSQSVYWLFGQAGSGKSTIAYTIARRFDFANDPYNKIVLGGNFFCSRQMKETRSATRIIRTIVYHLALRCKAFADALHAFGKFDTIRQSAHAQLESLLIEPWKQAQSADPSKPPRFLVVIDALDEIDGQGGSEFLRDLLDGINKYQLRGLKFFATSRLDPDLVTHLQSFEDKRFYRLEQVPLEEAEADITAYLNTNLPYFAGSQEMMKLVGQAAGLFIYAATIVKYLANCSPREQRGRIGRLPDSGIPQIAKETPLLDSLYLQVLRDAFDSVRDEPVDFKQRLNIMHTFLCSAEPISISLVAELLFPSDEDEPDPAFSHTEIANRVLASLHAVLYTENDKVLSYHKSFTDLMFNQNRAAEFWCDPAQHHLLLAGSCLRMLDGLKFNIANIESSFLLDRDNSALPYAVKQNIPPVLSYSCRNWDYHVSAVALTDSHELRAALSRFLQLRVLFWIEAMNLLGSRSLCEKMLRRARNWITKDDLALGEDFAEAASFALYFSGSEAALSTPHLYISVLATWPCDFELIRGWRSHFPGIPGFTRGLQRGRQLMSLEMESPVYAVAFSSDDRRIISGSGDKLVQAWDASTGEMLKLMEGHTGGVWSVAFSNDDKHIISGSGDNSVRLWDSSTGEMMKVLEGHTNGVWSVAFSSDDKCIVSGSWDKSVRVWDASTGKTLKVLEGHTDGVWSVAFSSMDMYIGSGSDDKSVRVWDTSTGKVIKVLKGHKDGVLSVTFSSDNRHIISGSEDGSVRVWDISTGETLKLLKAHTSGVLSVTLSNKGRTIVSGSRDKSVRVWDASTSEMLTILTGHTADVLSVQFSSNHRYIISGSRDQSLRVWDFSTTDILEKLEGHTDSVLSVAFSSDDKHIISGSQDNSVRVWDALTGVMLKVLAGHTAGVSSVAFSSDNQHIISGSWDHSVRLWDSSTGEMLKVFKLEGHRLGGTDTVTSVAFSSNNRCIVSGSSNGLVWVWDALTGEMLKELDGHRARGAVNSVAFSSKNRRIVSILQDGSVWESDVLTGAVLKVHRKEDHTSTFSPAGAFSSDSLRRIIASSGITEKLLHVWEASTGKTLKVLEGHTDCVTSVAFSRDERHIVSGSQDKSVRVWDTSTGEMLKVLEGHTGVVTSVAFSSNDQHIVSGSSDKSVRIWDASTDDSDMLKVLDGHTDNVQYKSVRAWALSRQQISFQVCYIRQKIVDPFGDQGYSGWLISPQGGHYLMFVPPTINIPDFSNIRTLPRSYSASVDFTSSTLGPEWHNCFSP</sequence>
<accession>A0A067SQE1</accession>
<feature type="repeat" description="WD" evidence="3">
    <location>
        <begin position="754"/>
        <end position="795"/>
    </location>
</feature>
<dbReference type="PRINTS" id="PR00320">
    <property type="entry name" value="GPROTEINBRPT"/>
</dbReference>
<dbReference type="SMART" id="SM00564">
    <property type="entry name" value="PQQ"/>
    <property type="match status" value="9"/>
</dbReference>
<protein>
    <recommendedName>
        <fullName evidence="5">Nephrocystin 3-like N-terminal domain-containing protein</fullName>
    </recommendedName>
</protein>
<feature type="repeat" description="WD" evidence="3">
    <location>
        <begin position="1272"/>
        <end position="1313"/>
    </location>
</feature>
<evidence type="ECO:0000256" key="2">
    <source>
        <dbReference type="ARBA" id="ARBA00022737"/>
    </source>
</evidence>
<feature type="compositionally biased region" description="Polar residues" evidence="4">
    <location>
        <begin position="90"/>
        <end position="107"/>
    </location>
</feature>
<dbReference type="Pfam" id="PF25173">
    <property type="entry name" value="Beta-prop_WDR3_1st"/>
    <property type="match status" value="1"/>
</dbReference>
<dbReference type="InterPro" id="IPR020472">
    <property type="entry name" value="WD40_PAC1"/>
</dbReference>
<dbReference type="PROSITE" id="PS50294">
    <property type="entry name" value="WD_REPEATS_REGION"/>
    <property type="match status" value="12"/>
</dbReference>
<feature type="repeat" description="WD" evidence="3">
    <location>
        <begin position="1096"/>
        <end position="1137"/>
    </location>
</feature>
<organism evidence="6 7">
    <name type="scientific">Galerina marginata (strain CBS 339.88)</name>
    <dbReference type="NCBI Taxonomy" id="685588"/>
    <lineage>
        <taxon>Eukaryota</taxon>
        <taxon>Fungi</taxon>
        <taxon>Dikarya</taxon>
        <taxon>Basidiomycota</taxon>
        <taxon>Agaricomycotina</taxon>
        <taxon>Agaricomycetes</taxon>
        <taxon>Agaricomycetidae</taxon>
        <taxon>Agaricales</taxon>
        <taxon>Agaricineae</taxon>
        <taxon>Strophariaceae</taxon>
        <taxon>Galerina</taxon>
    </lineage>
</organism>
<name>A0A067SQE1_GALM3</name>
<feature type="domain" description="Nephrocystin 3-like N-terminal" evidence="5">
    <location>
        <begin position="153"/>
        <end position="320"/>
    </location>
</feature>
<dbReference type="SMART" id="SM00320">
    <property type="entry name" value="WD40"/>
    <property type="match status" value="13"/>
</dbReference>
<feature type="repeat" description="WD" evidence="3">
    <location>
        <begin position="1048"/>
        <end position="1089"/>
    </location>
</feature>
<dbReference type="HOGENOM" id="CLU_000288_6_3_1"/>
<evidence type="ECO:0000256" key="3">
    <source>
        <dbReference type="PROSITE-ProRule" id="PRU00221"/>
    </source>
</evidence>